<dbReference type="AlphaFoldDB" id="A0AAJ1Q8M0"/>
<dbReference type="EMBL" id="JASORJ010000001">
    <property type="protein sequence ID" value="MDK7356152.1"/>
    <property type="molecule type" value="Genomic_DNA"/>
</dbReference>
<feature type="coiled-coil region" evidence="1">
    <location>
        <begin position="101"/>
        <end position="142"/>
    </location>
</feature>
<protein>
    <submittedName>
        <fullName evidence="2">Uncharacterized protein</fullName>
    </submittedName>
</protein>
<gene>
    <name evidence="2" type="ORF">QP520_00700</name>
</gene>
<accession>A0AAJ1Q8M0</accession>
<evidence type="ECO:0000313" key="2">
    <source>
        <dbReference type="EMBL" id="MDK7356152.1"/>
    </source>
</evidence>
<organism evidence="2 3">
    <name type="scientific">Veillonella atypica</name>
    <dbReference type="NCBI Taxonomy" id="39777"/>
    <lineage>
        <taxon>Bacteria</taxon>
        <taxon>Bacillati</taxon>
        <taxon>Bacillota</taxon>
        <taxon>Negativicutes</taxon>
        <taxon>Veillonellales</taxon>
        <taxon>Veillonellaceae</taxon>
        <taxon>Veillonella</taxon>
    </lineage>
</organism>
<reference evidence="2" key="1">
    <citation type="submission" date="2023-05" db="EMBL/GenBank/DDBJ databases">
        <title>Cataloging the Phylogenetic Diversity of Human Bladder Bacteria.</title>
        <authorList>
            <person name="Du J."/>
        </authorList>
    </citation>
    <scope>NUCLEOTIDE SEQUENCE</scope>
    <source>
        <strain evidence="2">UMB10101</strain>
    </source>
</reference>
<dbReference type="RefSeq" id="WP_285416353.1">
    <property type="nucleotide sequence ID" value="NZ_JASORJ010000001.1"/>
</dbReference>
<keyword evidence="1" id="KW-0175">Coiled coil</keyword>
<evidence type="ECO:0000313" key="3">
    <source>
        <dbReference type="Proteomes" id="UP001236274"/>
    </source>
</evidence>
<dbReference type="Proteomes" id="UP001236274">
    <property type="component" value="Unassembled WGS sequence"/>
</dbReference>
<comment type="caution">
    <text evidence="2">The sequence shown here is derived from an EMBL/GenBank/DDBJ whole genome shotgun (WGS) entry which is preliminary data.</text>
</comment>
<proteinExistence type="predicted"/>
<sequence length="411" mass="46090">MSTAASVFEVNAISNATQELSQIKNSSYDTCNDGLNQARQLLEETQTEEQTSRTMLDIANGVEMAKHAIVVELEVRLAAALADLAAVTPDPIAMATVGARIADIESQLVLARQEYEEAVRHREALERRYEMAVKAMNLAQERHDTLLMYFETGKKSIEVTVDKGCARLNFAYQDLQKYVSRIAPDVRNNLDKWFNDKPKENTPVRPNEIRDKLDVDENVVDTILEYLYATDMGFRANVDSYCNEMKIGNEVGAELKIKKQMVGRLCEEIVIRAFKPISTQISTQMKESLPNGRYTKVDLIVYGLTNPLVLGRGVGMGAREGGSLAVEVKSGHSSYLYQQLSHMQDQAFGHKSCDASCVICTRDIHDLSLEKENELREKLREAGSPMIGMLPRKDDLDNRCINFVKGKLKDV</sequence>
<evidence type="ECO:0000256" key="1">
    <source>
        <dbReference type="SAM" id="Coils"/>
    </source>
</evidence>
<name>A0AAJ1Q8M0_9FIRM</name>